<feature type="region of interest" description="Disordered" evidence="1">
    <location>
        <begin position="80"/>
        <end position="217"/>
    </location>
</feature>
<evidence type="ECO:0000313" key="2">
    <source>
        <dbReference type="EMBL" id="KUJ06357.1"/>
    </source>
</evidence>
<feature type="region of interest" description="Disordered" evidence="1">
    <location>
        <begin position="39"/>
        <end position="63"/>
    </location>
</feature>
<dbReference type="Proteomes" id="UP000070700">
    <property type="component" value="Unassembled WGS sequence"/>
</dbReference>
<gene>
    <name evidence="2" type="ORF">LY89DRAFT_743968</name>
</gene>
<dbReference type="RefSeq" id="XP_018060712.1">
    <property type="nucleotide sequence ID" value="XM_018221003.1"/>
</dbReference>
<organism evidence="2 3">
    <name type="scientific">Mollisia scopiformis</name>
    <name type="common">Conifer needle endophyte fungus</name>
    <name type="synonym">Phialocephala scopiformis</name>
    <dbReference type="NCBI Taxonomy" id="149040"/>
    <lineage>
        <taxon>Eukaryota</taxon>
        <taxon>Fungi</taxon>
        <taxon>Dikarya</taxon>
        <taxon>Ascomycota</taxon>
        <taxon>Pezizomycotina</taxon>
        <taxon>Leotiomycetes</taxon>
        <taxon>Helotiales</taxon>
        <taxon>Mollisiaceae</taxon>
        <taxon>Mollisia</taxon>
    </lineage>
</organism>
<evidence type="ECO:0000256" key="1">
    <source>
        <dbReference type="SAM" id="MobiDB-lite"/>
    </source>
</evidence>
<proteinExistence type="predicted"/>
<sequence length="217" mass="24002">MATVAFKSYTYVPTAPRFKSAISRRKPASKPISIFDKLQRMKPSSAGLSTPPSATAADDCGNGGLGIRDEYELEVLGSTLDIDPVDKRKRQQEELEQKKDEAQSEDNGLQRDVNDLAAVVTTERVDDTHSSDKGGSPRLAKRQKLLPSYDPLPKLSHNKAKGRNDGNSDDELNNNKTSLEENSKELRSMKRKQLFSLHDSPMQKKPPSTLSQASHPL</sequence>
<dbReference type="AlphaFoldDB" id="A0A132B3V9"/>
<protein>
    <submittedName>
        <fullName evidence="2">Uncharacterized protein</fullName>
    </submittedName>
</protein>
<feature type="compositionally biased region" description="Basic and acidic residues" evidence="1">
    <location>
        <begin position="91"/>
        <end position="114"/>
    </location>
</feature>
<feature type="compositionally biased region" description="Basic and acidic residues" evidence="1">
    <location>
        <begin position="123"/>
        <end position="132"/>
    </location>
</feature>
<accession>A0A132B3V9</accession>
<evidence type="ECO:0000313" key="3">
    <source>
        <dbReference type="Proteomes" id="UP000070700"/>
    </source>
</evidence>
<feature type="compositionally biased region" description="Polar residues" evidence="1">
    <location>
        <begin position="206"/>
        <end position="217"/>
    </location>
</feature>
<dbReference type="EMBL" id="KQ947448">
    <property type="protein sequence ID" value="KUJ06357.1"/>
    <property type="molecule type" value="Genomic_DNA"/>
</dbReference>
<dbReference type="InParanoid" id="A0A132B3V9"/>
<dbReference type="KEGG" id="psco:LY89DRAFT_743968"/>
<reference evidence="2 3" key="1">
    <citation type="submission" date="2015-10" db="EMBL/GenBank/DDBJ databases">
        <title>Full genome of DAOMC 229536 Phialocephala scopiformis, a fungal endophyte of spruce producing the potent anti-insectan compound rugulosin.</title>
        <authorList>
            <consortium name="DOE Joint Genome Institute"/>
            <person name="Walker A.K."/>
            <person name="Frasz S.L."/>
            <person name="Seifert K.A."/>
            <person name="Miller J.D."/>
            <person name="Mondo S.J."/>
            <person name="Labutti K."/>
            <person name="Lipzen A."/>
            <person name="Dockter R."/>
            <person name="Kennedy M."/>
            <person name="Grigoriev I.V."/>
            <person name="Spatafora J.W."/>
        </authorList>
    </citation>
    <scope>NUCLEOTIDE SEQUENCE [LARGE SCALE GENOMIC DNA]</scope>
    <source>
        <strain evidence="2 3">CBS 120377</strain>
    </source>
</reference>
<name>A0A132B3V9_MOLSC</name>
<dbReference type="GeneID" id="28830729"/>
<feature type="compositionally biased region" description="Basic and acidic residues" evidence="1">
    <location>
        <begin position="178"/>
        <end position="188"/>
    </location>
</feature>
<keyword evidence="3" id="KW-1185">Reference proteome</keyword>
<dbReference type="OrthoDB" id="5380548at2759"/>